<accession>A0A9J6FT91</accession>
<evidence type="ECO:0000313" key="4">
    <source>
        <dbReference type="Proteomes" id="UP000821853"/>
    </source>
</evidence>
<dbReference type="OrthoDB" id="6361347at2759"/>
<gene>
    <name evidence="3" type="ORF">HPB48_018786</name>
</gene>
<reference evidence="3 4" key="1">
    <citation type="journal article" date="2020" name="Cell">
        <title>Large-Scale Comparative Analyses of Tick Genomes Elucidate Their Genetic Diversity and Vector Capacities.</title>
        <authorList>
            <consortium name="Tick Genome and Microbiome Consortium (TIGMIC)"/>
            <person name="Jia N."/>
            <person name="Wang J."/>
            <person name="Shi W."/>
            <person name="Du L."/>
            <person name="Sun Y."/>
            <person name="Zhan W."/>
            <person name="Jiang J.F."/>
            <person name="Wang Q."/>
            <person name="Zhang B."/>
            <person name="Ji P."/>
            <person name="Bell-Sakyi L."/>
            <person name="Cui X.M."/>
            <person name="Yuan T.T."/>
            <person name="Jiang B.G."/>
            <person name="Yang W.F."/>
            <person name="Lam T.T."/>
            <person name="Chang Q.C."/>
            <person name="Ding S.J."/>
            <person name="Wang X.J."/>
            <person name="Zhu J.G."/>
            <person name="Ruan X.D."/>
            <person name="Zhao L."/>
            <person name="Wei J.T."/>
            <person name="Ye R.Z."/>
            <person name="Que T.C."/>
            <person name="Du C.H."/>
            <person name="Zhou Y.H."/>
            <person name="Cheng J.X."/>
            <person name="Dai P.F."/>
            <person name="Guo W.B."/>
            <person name="Han X.H."/>
            <person name="Huang E.J."/>
            <person name="Li L.F."/>
            <person name="Wei W."/>
            <person name="Gao Y.C."/>
            <person name="Liu J.Z."/>
            <person name="Shao H.Z."/>
            <person name="Wang X."/>
            <person name="Wang C.C."/>
            <person name="Yang T.C."/>
            <person name="Huo Q.B."/>
            <person name="Li W."/>
            <person name="Chen H.Y."/>
            <person name="Chen S.E."/>
            <person name="Zhou L.G."/>
            <person name="Ni X.B."/>
            <person name="Tian J.H."/>
            <person name="Sheng Y."/>
            <person name="Liu T."/>
            <person name="Pan Y.S."/>
            <person name="Xia L.Y."/>
            <person name="Li J."/>
            <person name="Zhao F."/>
            <person name="Cao W.C."/>
        </authorList>
    </citation>
    <scope>NUCLEOTIDE SEQUENCE [LARGE SCALE GENOMIC DNA]</scope>
    <source>
        <strain evidence="3">HaeL-2018</strain>
    </source>
</reference>
<keyword evidence="1" id="KW-1133">Transmembrane helix</keyword>
<comment type="caution">
    <text evidence="3">The sequence shown here is derived from an EMBL/GenBank/DDBJ whole genome shotgun (WGS) entry which is preliminary data.</text>
</comment>
<evidence type="ECO:0000256" key="1">
    <source>
        <dbReference type="SAM" id="Phobius"/>
    </source>
</evidence>
<dbReference type="OMA" id="IYYGTIC"/>
<sequence>MSLALAVPKPSFLEPLKSTGRSSSLPSLYRRYLSTLRHVKGWYEGDIWSAGDAAAASIGKVRHMHLAISHQLSSRRCPVTGATYLSQLDMAVAQFAFVGLVVLYPRQLGLFVSESDLECVLHFWRCVGYKLGVADVYNLCSDSYQETFRVCLEVQEKVIKPGLVNAWREGVAMSRDIIGAVRVLVVFLSYEGMMAYGARHIGLQFNTKLSLYGWWSYCLIWLTFNLLLRYRAFRTMFNCLLEATIRRGTKRGRYLQKQLESRESEAKVMQFSYANR</sequence>
<dbReference type="PANTHER" id="PTHR37159">
    <property type="entry name" value="GH11867P"/>
    <property type="match status" value="1"/>
</dbReference>
<proteinExistence type="predicted"/>
<keyword evidence="4" id="KW-1185">Reference proteome</keyword>
<feature type="transmembrane region" description="Helical" evidence="1">
    <location>
        <begin position="209"/>
        <end position="228"/>
    </location>
</feature>
<dbReference type="Proteomes" id="UP000821853">
    <property type="component" value="Chromosome 3"/>
</dbReference>
<protein>
    <recommendedName>
        <fullName evidence="2">ER-bound oxygenase mpaB/mpaB'/Rubber oxygenase catalytic domain-containing protein</fullName>
    </recommendedName>
</protein>
<dbReference type="VEuPathDB" id="VectorBase:HLOH_050700"/>
<dbReference type="InterPro" id="IPR018713">
    <property type="entry name" value="MPAB/Lcp_cat_dom"/>
</dbReference>
<name>A0A9J6FT91_HAELO</name>
<dbReference type="Pfam" id="PF09995">
    <property type="entry name" value="MPAB_Lcp_cat"/>
    <property type="match status" value="1"/>
</dbReference>
<dbReference type="EMBL" id="JABSTR010000005">
    <property type="protein sequence ID" value="KAH9369350.1"/>
    <property type="molecule type" value="Genomic_DNA"/>
</dbReference>
<keyword evidence="1" id="KW-0812">Transmembrane</keyword>
<evidence type="ECO:0000259" key="2">
    <source>
        <dbReference type="Pfam" id="PF09995"/>
    </source>
</evidence>
<keyword evidence="1" id="KW-0472">Membrane</keyword>
<organism evidence="3 4">
    <name type="scientific">Haemaphysalis longicornis</name>
    <name type="common">Bush tick</name>
    <dbReference type="NCBI Taxonomy" id="44386"/>
    <lineage>
        <taxon>Eukaryota</taxon>
        <taxon>Metazoa</taxon>
        <taxon>Ecdysozoa</taxon>
        <taxon>Arthropoda</taxon>
        <taxon>Chelicerata</taxon>
        <taxon>Arachnida</taxon>
        <taxon>Acari</taxon>
        <taxon>Parasitiformes</taxon>
        <taxon>Ixodida</taxon>
        <taxon>Ixodoidea</taxon>
        <taxon>Ixodidae</taxon>
        <taxon>Haemaphysalinae</taxon>
        <taxon>Haemaphysalis</taxon>
    </lineage>
</organism>
<feature type="domain" description="ER-bound oxygenase mpaB/mpaB'/Rubber oxygenase catalytic" evidence="2">
    <location>
        <begin position="17"/>
        <end position="135"/>
    </location>
</feature>
<evidence type="ECO:0000313" key="3">
    <source>
        <dbReference type="EMBL" id="KAH9369350.1"/>
    </source>
</evidence>
<dbReference type="PANTHER" id="PTHR37159:SF1">
    <property type="entry name" value="GH11867P"/>
    <property type="match status" value="1"/>
</dbReference>
<dbReference type="GO" id="GO:0016491">
    <property type="term" value="F:oxidoreductase activity"/>
    <property type="evidence" value="ECO:0007669"/>
    <property type="project" value="InterPro"/>
</dbReference>
<dbReference type="AlphaFoldDB" id="A0A9J6FT91"/>